<protein>
    <submittedName>
        <fullName evidence="2">Uncharacterized protein</fullName>
    </submittedName>
</protein>
<reference evidence="2 3" key="1">
    <citation type="submission" date="2015-01" db="EMBL/GenBank/DDBJ databases">
        <title>Evolution of Trichinella species and genotypes.</title>
        <authorList>
            <person name="Korhonen P.K."/>
            <person name="Edoardo P."/>
            <person name="Giuseppe L.R."/>
            <person name="Gasser R.B."/>
        </authorList>
    </citation>
    <scope>NUCLEOTIDE SEQUENCE [LARGE SCALE GENOMIC DNA]</scope>
    <source>
        <strain evidence="2">ISS470</strain>
    </source>
</reference>
<keyword evidence="3" id="KW-1185">Reference proteome</keyword>
<dbReference type="EMBL" id="JYDT01000002">
    <property type="protein sequence ID" value="KRY93544.1"/>
    <property type="molecule type" value="Genomic_DNA"/>
</dbReference>
<evidence type="ECO:0000256" key="1">
    <source>
        <dbReference type="SAM" id="Phobius"/>
    </source>
</evidence>
<evidence type="ECO:0000313" key="2">
    <source>
        <dbReference type="EMBL" id="KRY93544.1"/>
    </source>
</evidence>
<sequence length="328" mass="37255">MNSLLKKKDLPQPIRPSLGIQPEVNQMTTVKQGTFFYKAYIVISLTILSFITVLGLLKMHYHESQWLTPYPDDSLLIPIEPEMKLPDIIEICRNQSTNGHCFTSLEKYATDCTLIVCQGFSTLVDFTDTDMNAVVYNRKLFLEAPDGIPCSETGWCINGKCVETDDIRIREYYLSKESAPAAMIEKNEDACVLARGSDKSIDEIVKHIGLDEDNFTVDCEDSKPVRLHVFSCENPAPSYKGPSCPIEIPFKIQFSVYTNCMNRKWQFLKSDNESLSEIFDPLLVPAHFYDNCRFYIEPGLLHTKNDGSSCLSEKSSSICIEGRCVYHY</sequence>
<evidence type="ECO:0000313" key="3">
    <source>
        <dbReference type="Proteomes" id="UP000054995"/>
    </source>
</evidence>
<keyword evidence="1" id="KW-0812">Transmembrane</keyword>
<gene>
    <name evidence="2" type="ORF">T4D_10907</name>
</gene>
<keyword evidence="1" id="KW-0472">Membrane</keyword>
<keyword evidence="1" id="KW-1133">Transmembrane helix</keyword>
<organism evidence="2 3">
    <name type="scientific">Trichinella pseudospiralis</name>
    <name type="common">Parasitic roundworm</name>
    <dbReference type="NCBI Taxonomy" id="6337"/>
    <lineage>
        <taxon>Eukaryota</taxon>
        <taxon>Metazoa</taxon>
        <taxon>Ecdysozoa</taxon>
        <taxon>Nematoda</taxon>
        <taxon>Enoplea</taxon>
        <taxon>Dorylaimia</taxon>
        <taxon>Trichinellida</taxon>
        <taxon>Trichinellidae</taxon>
        <taxon>Trichinella</taxon>
    </lineage>
</organism>
<comment type="caution">
    <text evidence="2">The sequence shown here is derived from an EMBL/GenBank/DDBJ whole genome shotgun (WGS) entry which is preliminary data.</text>
</comment>
<proteinExistence type="predicted"/>
<dbReference type="OrthoDB" id="5916451at2759"/>
<dbReference type="AlphaFoldDB" id="A0A0V1G5G2"/>
<dbReference type="Proteomes" id="UP000054995">
    <property type="component" value="Unassembled WGS sequence"/>
</dbReference>
<feature type="transmembrane region" description="Helical" evidence="1">
    <location>
        <begin position="35"/>
        <end position="57"/>
    </location>
</feature>
<accession>A0A0V1G5G2</accession>
<name>A0A0V1G5G2_TRIPS</name>